<accession>A0A956NHH7</accession>
<proteinExistence type="predicted"/>
<dbReference type="EMBL" id="JAGQHS010000195">
    <property type="protein sequence ID" value="MCA9758641.1"/>
    <property type="molecule type" value="Genomic_DNA"/>
</dbReference>
<name>A0A956NHH7_UNCEI</name>
<dbReference type="AlphaFoldDB" id="A0A956NHH7"/>
<evidence type="ECO:0008006" key="3">
    <source>
        <dbReference type="Google" id="ProtNLM"/>
    </source>
</evidence>
<reference evidence="1" key="1">
    <citation type="submission" date="2020-04" db="EMBL/GenBank/DDBJ databases">
        <authorList>
            <person name="Zhang T."/>
        </authorList>
    </citation>
    <scope>NUCLEOTIDE SEQUENCE</scope>
    <source>
        <strain evidence="1">HKST-UBA02</strain>
    </source>
</reference>
<sequence length="81" mass="8651">MRESVRTDLSSSLANYSGPILVLRGTQPGAMLASERAFVTWNRVPSAVVHDVDSAHEVFEHPDGQAACARLALQIDAGDST</sequence>
<dbReference type="Proteomes" id="UP000739538">
    <property type="component" value="Unassembled WGS sequence"/>
</dbReference>
<reference evidence="1" key="2">
    <citation type="journal article" date="2021" name="Microbiome">
        <title>Successional dynamics and alternative stable states in a saline activated sludge microbial community over 9 years.</title>
        <authorList>
            <person name="Wang Y."/>
            <person name="Ye J."/>
            <person name="Ju F."/>
            <person name="Liu L."/>
            <person name="Boyd J.A."/>
            <person name="Deng Y."/>
            <person name="Parks D.H."/>
            <person name="Jiang X."/>
            <person name="Yin X."/>
            <person name="Woodcroft B.J."/>
            <person name="Tyson G.W."/>
            <person name="Hugenholtz P."/>
            <person name="Polz M.F."/>
            <person name="Zhang T."/>
        </authorList>
    </citation>
    <scope>NUCLEOTIDE SEQUENCE</scope>
    <source>
        <strain evidence="1">HKST-UBA02</strain>
    </source>
</reference>
<gene>
    <name evidence="1" type="ORF">KDA27_22785</name>
</gene>
<evidence type="ECO:0000313" key="1">
    <source>
        <dbReference type="EMBL" id="MCA9758641.1"/>
    </source>
</evidence>
<protein>
    <recommendedName>
        <fullName evidence="3">Alpha/beta hydrolase</fullName>
    </recommendedName>
</protein>
<organism evidence="1 2">
    <name type="scientific">Eiseniibacteriota bacterium</name>
    <dbReference type="NCBI Taxonomy" id="2212470"/>
    <lineage>
        <taxon>Bacteria</taxon>
        <taxon>Candidatus Eiseniibacteriota</taxon>
    </lineage>
</organism>
<evidence type="ECO:0000313" key="2">
    <source>
        <dbReference type="Proteomes" id="UP000739538"/>
    </source>
</evidence>
<comment type="caution">
    <text evidence="1">The sequence shown here is derived from an EMBL/GenBank/DDBJ whole genome shotgun (WGS) entry which is preliminary data.</text>
</comment>